<dbReference type="Gene3D" id="1.10.10.10">
    <property type="entry name" value="Winged helix-like DNA-binding domain superfamily/Winged helix DNA-binding domain"/>
    <property type="match status" value="1"/>
</dbReference>
<protein>
    <recommendedName>
        <fullName evidence="6">RNA polymerase sigma factor</fullName>
    </recommendedName>
</protein>
<dbReference type="Gene3D" id="1.10.1740.10">
    <property type="match status" value="1"/>
</dbReference>
<keyword evidence="3 6" id="KW-0731">Sigma factor</keyword>
<dbReference type="EMBL" id="JAMKFE010000018">
    <property type="protein sequence ID" value="MCM5682352.1"/>
    <property type="molecule type" value="Genomic_DNA"/>
</dbReference>
<organism evidence="10 11">
    <name type="scientific">Caldimonas mangrovi</name>
    <dbReference type="NCBI Taxonomy" id="2944811"/>
    <lineage>
        <taxon>Bacteria</taxon>
        <taxon>Pseudomonadati</taxon>
        <taxon>Pseudomonadota</taxon>
        <taxon>Betaproteobacteria</taxon>
        <taxon>Burkholderiales</taxon>
        <taxon>Sphaerotilaceae</taxon>
        <taxon>Caldimonas</taxon>
    </lineage>
</organism>
<dbReference type="PANTHER" id="PTHR43133:SF62">
    <property type="entry name" value="RNA POLYMERASE SIGMA FACTOR SIGZ"/>
    <property type="match status" value="1"/>
</dbReference>
<dbReference type="InterPro" id="IPR013324">
    <property type="entry name" value="RNA_pol_sigma_r3/r4-like"/>
</dbReference>
<evidence type="ECO:0000256" key="1">
    <source>
        <dbReference type="ARBA" id="ARBA00010641"/>
    </source>
</evidence>
<comment type="caution">
    <text evidence="10">The sequence shown here is derived from an EMBL/GenBank/DDBJ whole genome shotgun (WGS) entry which is preliminary data.</text>
</comment>
<evidence type="ECO:0000256" key="4">
    <source>
        <dbReference type="ARBA" id="ARBA00023125"/>
    </source>
</evidence>
<dbReference type="Pfam" id="PF04542">
    <property type="entry name" value="Sigma70_r2"/>
    <property type="match status" value="1"/>
</dbReference>
<dbReference type="InterPro" id="IPR013249">
    <property type="entry name" value="RNA_pol_sigma70_r4_t2"/>
</dbReference>
<reference evidence="10" key="1">
    <citation type="submission" date="2022-05" db="EMBL/GenBank/DDBJ databases">
        <title>Schlegelella sp. nov., isolated from mangrove soil.</title>
        <authorList>
            <person name="Liu Y."/>
            <person name="Ge X."/>
            <person name="Liu W."/>
        </authorList>
    </citation>
    <scope>NUCLEOTIDE SEQUENCE</scope>
    <source>
        <strain evidence="10">S2-27</strain>
    </source>
</reference>
<dbReference type="SUPFAM" id="SSF88659">
    <property type="entry name" value="Sigma3 and sigma4 domains of RNA polymerase sigma factors"/>
    <property type="match status" value="1"/>
</dbReference>
<comment type="similarity">
    <text evidence="1 6">Belongs to the sigma-70 factor family. ECF subfamily.</text>
</comment>
<proteinExistence type="inferred from homology"/>
<keyword evidence="11" id="KW-1185">Reference proteome</keyword>
<dbReference type="SUPFAM" id="SSF88946">
    <property type="entry name" value="Sigma2 domain of RNA polymerase sigma factors"/>
    <property type="match status" value="1"/>
</dbReference>
<keyword evidence="5 6" id="KW-0804">Transcription</keyword>
<feature type="compositionally biased region" description="Acidic residues" evidence="7">
    <location>
        <begin position="111"/>
        <end position="120"/>
    </location>
</feature>
<dbReference type="InterPro" id="IPR000838">
    <property type="entry name" value="RNA_pol_sigma70_ECF_CS"/>
</dbReference>
<dbReference type="InterPro" id="IPR014284">
    <property type="entry name" value="RNA_pol_sigma-70_dom"/>
</dbReference>
<keyword evidence="4 6" id="KW-0238">DNA-binding</keyword>
<gene>
    <name evidence="10" type="ORF">M8A51_22720</name>
</gene>
<dbReference type="InterPro" id="IPR007627">
    <property type="entry name" value="RNA_pol_sigma70_r2"/>
</dbReference>
<dbReference type="PANTHER" id="PTHR43133">
    <property type="entry name" value="RNA POLYMERASE ECF-TYPE SIGMA FACTO"/>
    <property type="match status" value="1"/>
</dbReference>
<evidence type="ECO:0000256" key="6">
    <source>
        <dbReference type="RuleBase" id="RU000716"/>
    </source>
</evidence>
<sequence>MAAPDPQAWSHRSKALAEVLARVALGDRSAFAELYRTTSAHLLGVILRIQPQRAQAEEVLQEVYLNVWRAAQRYEAGQSQPYTWLASIARNRAIDSLRRAQARPQKAETPVPDDEQDPDVTDTHPDPGPGPADLWQQAVAARLLRQCLDTLSDEQQQSLAPAYYQGLTHSEVAEQMSAPLGSVKSWVRRGLQALKACLDRSGGEGAL</sequence>
<name>A0ABT0YVM5_9BURK</name>
<keyword evidence="2 6" id="KW-0805">Transcription regulation</keyword>
<evidence type="ECO:0000313" key="10">
    <source>
        <dbReference type="EMBL" id="MCM5682352.1"/>
    </source>
</evidence>
<dbReference type="InterPro" id="IPR039425">
    <property type="entry name" value="RNA_pol_sigma-70-like"/>
</dbReference>
<dbReference type="NCBIfam" id="TIGR02937">
    <property type="entry name" value="sigma70-ECF"/>
    <property type="match status" value="1"/>
</dbReference>
<feature type="domain" description="RNA polymerase sigma factor 70 region 4 type 2" evidence="9">
    <location>
        <begin position="142"/>
        <end position="194"/>
    </location>
</feature>
<evidence type="ECO:0000259" key="8">
    <source>
        <dbReference type="Pfam" id="PF04542"/>
    </source>
</evidence>
<evidence type="ECO:0000256" key="3">
    <source>
        <dbReference type="ARBA" id="ARBA00023082"/>
    </source>
</evidence>
<feature type="domain" description="RNA polymerase sigma-70 region 2" evidence="8">
    <location>
        <begin position="34"/>
        <end position="101"/>
    </location>
</feature>
<evidence type="ECO:0000256" key="2">
    <source>
        <dbReference type="ARBA" id="ARBA00023015"/>
    </source>
</evidence>
<evidence type="ECO:0000256" key="5">
    <source>
        <dbReference type="ARBA" id="ARBA00023163"/>
    </source>
</evidence>
<dbReference type="InterPro" id="IPR013325">
    <property type="entry name" value="RNA_pol_sigma_r2"/>
</dbReference>
<evidence type="ECO:0000259" key="9">
    <source>
        <dbReference type="Pfam" id="PF08281"/>
    </source>
</evidence>
<dbReference type="CDD" id="cd06171">
    <property type="entry name" value="Sigma70_r4"/>
    <property type="match status" value="1"/>
</dbReference>
<feature type="region of interest" description="Disordered" evidence="7">
    <location>
        <begin position="99"/>
        <end position="133"/>
    </location>
</feature>
<evidence type="ECO:0000313" key="11">
    <source>
        <dbReference type="Proteomes" id="UP001165541"/>
    </source>
</evidence>
<dbReference type="InterPro" id="IPR036388">
    <property type="entry name" value="WH-like_DNA-bd_sf"/>
</dbReference>
<accession>A0ABT0YVM5</accession>
<dbReference type="RefSeq" id="WP_251780829.1">
    <property type="nucleotide sequence ID" value="NZ_JAMKFE010000018.1"/>
</dbReference>
<dbReference type="Proteomes" id="UP001165541">
    <property type="component" value="Unassembled WGS sequence"/>
</dbReference>
<dbReference type="Pfam" id="PF08281">
    <property type="entry name" value="Sigma70_r4_2"/>
    <property type="match status" value="1"/>
</dbReference>
<dbReference type="PROSITE" id="PS01063">
    <property type="entry name" value="SIGMA70_ECF"/>
    <property type="match status" value="1"/>
</dbReference>
<evidence type="ECO:0000256" key="7">
    <source>
        <dbReference type="SAM" id="MobiDB-lite"/>
    </source>
</evidence>